<feature type="coiled-coil region" evidence="3">
    <location>
        <begin position="110"/>
        <end position="144"/>
    </location>
</feature>
<dbReference type="NCBIfam" id="TIGR00254">
    <property type="entry name" value="GGDEF"/>
    <property type="match status" value="2"/>
</dbReference>
<dbReference type="PANTHER" id="PTHR45138:SF9">
    <property type="entry name" value="DIGUANYLATE CYCLASE DGCM-RELATED"/>
    <property type="match status" value="1"/>
</dbReference>
<evidence type="ECO:0000256" key="4">
    <source>
        <dbReference type="SAM" id="Phobius"/>
    </source>
</evidence>
<dbReference type="InterPro" id="IPR050469">
    <property type="entry name" value="Diguanylate_Cyclase"/>
</dbReference>
<dbReference type="PANTHER" id="PTHR45138">
    <property type="entry name" value="REGULATORY COMPONENTS OF SENSORY TRANSDUCTION SYSTEM"/>
    <property type="match status" value="1"/>
</dbReference>
<dbReference type="EC" id="2.7.7.65" evidence="1"/>
<name>A0A518ALA3_9BACT</name>
<keyword evidence="4" id="KW-1133">Transmembrane helix</keyword>
<feature type="domain" description="GGDEF" evidence="5">
    <location>
        <begin position="360"/>
        <end position="492"/>
    </location>
</feature>
<dbReference type="Gene3D" id="3.30.70.270">
    <property type="match status" value="2"/>
</dbReference>
<dbReference type="Pfam" id="PF00990">
    <property type="entry name" value="GGDEF"/>
    <property type="match status" value="2"/>
</dbReference>
<reference evidence="6 7" key="1">
    <citation type="submission" date="2019-02" db="EMBL/GenBank/DDBJ databases">
        <title>Deep-cultivation of Planctomycetes and their phenomic and genomic characterization uncovers novel biology.</title>
        <authorList>
            <person name="Wiegand S."/>
            <person name="Jogler M."/>
            <person name="Boedeker C."/>
            <person name="Pinto D."/>
            <person name="Vollmers J."/>
            <person name="Rivas-Marin E."/>
            <person name="Kohn T."/>
            <person name="Peeters S.H."/>
            <person name="Heuer A."/>
            <person name="Rast P."/>
            <person name="Oberbeckmann S."/>
            <person name="Bunk B."/>
            <person name="Jeske O."/>
            <person name="Meyerdierks A."/>
            <person name="Storesund J.E."/>
            <person name="Kallscheuer N."/>
            <person name="Luecker S."/>
            <person name="Lage O.M."/>
            <person name="Pohl T."/>
            <person name="Merkel B.J."/>
            <person name="Hornburger P."/>
            <person name="Mueller R.-W."/>
            <person name="Bruemmer F."/>
            <person name="Labrenz M."/>
            <person name="Spormann A.M."/>
            <person name="Op den Camp H."/>
            <person name="Overmann J."/>
            <person name="Amann R."/>
            <person name="Jetten M.S.M."/>
            <person name="Mascher T."/>
            <person name="Medema M.H."/>
            <person name="Devos D.P."/>
            <person name="Kaster A.-K."/>
            <person name="Ovreas L."/>
            <person name="Rohde M."/>
            <person name="Galperin M.Y."/>
            <person name="Jogler C."/>
        </authorList>
    </citation>
    <scope>NUCLEOTIDE SEQUENCE [LARGE SCALE GENOMIC DNA]</scope>
    <source>
        <strain evidence="6 7">Pan181</strain>
    </source>
</reference>
<dbReference type="InterPro" id="IPR043128">
    <property type="entry name" value="Rev_trsase/Diguanyl_cyclase"/>
</dbReference>
<dbReference type="InterPro" id="IPR000160">
    <property type="entry name" value="GGDEF_dom"/>
</dbReference>
<dbReference type="GO" id="GO:0005886">
    <property type="term" value="C:plasma membrane"/>
    <property type="evidence" value="ECO:0007669"/>
    <property type="project" value="TreeGrafter"/>
</dbReference>
<feature type="domain" description="GGDEF" evidence="5">
    <location>
        <begin position="175"/>
        <end position="307"/>
    </location>
</feature>
<keyword evidence="7" id="KW-1185">Reference proteome</keyword>
<accession>A0A518ALA3</accession>
<evidence type="ECO:0000259" key="5">
    <source>
        <dbReference type="PROSITE" id="PS50887"/>
    </source>
</evidence>
<dbReference type="RefSeq" id="WP_145246368.1">
    <property type="nucleotide sequence ID" value="NZ_CP036278.1"/>
</dbReference>
<dbReference type="PROSITE" id="PS50887">
    <property type="entry name" value="GGDEF"/>
    <property type="match status" value="2"/>
</dbReference>
<evidence type="ECO:0000313" key="6">
    <source>
        <dbReference type="EMBL" id="QDU55518.1"/>
    </source>
</evidence>
<evidence type="ECO:0000256" key="2">
    <source>
        <dbReference type="ARBA" id="ARBA00034247"/>
    </source>
</evidence>
<dbReference type="AlphaFoldDB" id="A0A518ALA3"/>
<gene>
    <name evidence="6" type="primary">pleD_2</name>
    <name evidence="6" type="ORF">Pan181_17080</name>
</gene>
<dbReference type="GO" id="GO:1902201">
    <property type="term" value="P:negative regulation of bacterial-type flagellum-dependent cell motility"/>
    <property type="evidence" value="ECO:0007669"/>
    <property type="project" value="TreeGrafter"/>
</dbReference>
<sequence>MASTDSMSLLVVLNLTFAVIALAVGFVAGVWLTGKRRAAHETGLDEEVELQKQLERERAALATERLRDLAGNVASDVGEHNKSMGEITAGLQSLDVTDVEATGAGLVDALSKIVTANEVLQERLAKAEEQIAAQAREIHLHESEARTDSLTGLANRRAFDDEMRRRHSEASRKGTVFSMLILDIDFFKKFNDTHGHQAGDEVLRAVGRQLVKTCGDMDLPCRYGGEEFAVVMPATSAKDAKTAAERIRADLESLTVVYEGKQLQITTSIGLAQWNTSEDVFHLLKRADDALYASKKAGRNCCHWNEAGENIPFTPRLLKNDEPTKKVKKANSLLIDTLPSRTKFADEIRRRMAESARTGRPISLVVFEPNSYEYIAKTHGLDVARATLDVIAVGVQNTIREMDLLARLDDSRLIVMLPENDSETASSVALRINLALNQCRQQLGDEVPEFEVEYGVSELEAGDTVESLVGRAVDDLAKQSEPDKVLQYQFDAE</sequence>
<keyword evidence="4" id="KW-0812">Transmembrane</keyword>
<dbReference type="GO" id="GO:0043709">
    <property type="term" value="P:cell adhesion involved in single-species biofilm formation"/>
    <property type="evidence" value="ECO:0007669"/>
    <property type="project" value="TreeGrafter"/>
</dbReference>
<dbReference type="InterPro" id="IPR029787">
    <property type="entry name" value="Nucleotide_cyclase"/>
</dbReference>
<dbReference type="CDD" id="cd01949">
    <property type="entry name" value="GGDEF"/>
    <property type="match status" value="1"/>
</dbReference>
<dbReference type="KEGG" id="amuc:Pan181_17080"/>
<comment type="catalytic activity">
    <reaction evidence="2">
        <text>2 GTP = 3',3'-c-di-GMP + 2 diphosphate</text>
        <dbReference type="Rhea" id="RHEA:24898"/>
        <dbReference type="ChEBI" id="CHEBI:33019"/>
        <dbReference type="ChEBI" id="CHEBI:37565"/>
        <dbReference type="ChEBI" id="CHEBI:58805"/>
        <dbReference type="EC" id="2.7.7.65"/>
    </reaction>
</comment>
<protein>
    <recommendedName>
        <fullName evidence="1">diguanylate cyclase</fullName>
        <ecNumber evidence="1">2.7.7.65</ecNumber>
    </recommendedName>
</protein>
<keyword evidence="4" id="KW-0472">Membrane</keyword>
<evidence type="ECO:0000256" key="3">
    <source>
        <dbReference type="SAM" id="Coils"/>
    </source>
</evidence>
<dbReference type="GO" id="GO:0052621">
    <property type="term" value="F:diguanylate cyclase activity"/>
    <property type="evidence" value="ECO:0007669"/>
    <property type="project" value="UniProtKB-EC"/>
</dbReference>
<dbReference type="Proteomes" id="UP000315750">
    <property type="component" value="Chromosome"/>
</dbReference>
<feature type="transmembrane region" description="Helical" evidence="4">
    <location>
        <begin position="6"/>
        <end position="32"/>
    </location>
</feature>
<dbReference type="OrthoDB" id="243535at2"/>
<evidence type="ECO:0000256" key="1">
    <source>
        <dbReference type="ARBA" id="ARBA00012528"/>
    </source>
</evidence>
<keyword evidence="3" id="KW-0175">Coiled coil</keyword>
<organism evidence="6 7">
    <name type="scientific">Aeoliella mucimassa</name>
    <dbReference type="NCBI Taxonomy" id="2527972"/>
    <lineage>
        <taxon>Bacteria</taxon>
        <taxon>Pseudomonadati</taxon>
        <taxon>Planctomycetota</taxon>
        <taxon>Planctomycetia</taxon>
        <taxon>Pirellulales</taxon>
        <taxon>Lacipirellulaceae</taxon>
        <taxon>Aeoliella</taxon>
    </lineage>
</organism>
<proteinExistence type="predicted"/>
<dbReference type="FunFam" id="3.30.70.270:FF:000001">
    <property type="entry name" value="Diguanylate cyclase domain protein"/>
    <property type="match status" value="1"/>
</dbReference>
<dbReference type="EMBL" id="CP036278">
    <property type="protein sequence ID" value="QDU55518.1"/>
    <property type="molecule type" value="Genomic_DNA"/>
</dbReference>
<dbReference type="SMART" id="SM00267">
    <property type="entry name" value="GGDEF"/>
    <property type="match status" value="1"/>
</dbReference>
<evidence type="ECO:0000313" key="7">
    <source>
        <dbReference type="Proteomes" id="UP000315750"/>
    </source>
</evidence>
<dbReference type="SUPFAM" id="SSF55073">
    <property type="entry name" value="Nucleotide cyclase"/>
    <property type="match status" value="2"/>
</dbReference>